<proteinExistence type="predicted"/>
<evidence type="ECO:0000256" key="1">
    <source>
        <dbReference type="SAM" id="Phobius"/>
    </source>
</evidence>
<keyword evidence="1" id="KW-1133">Transmembrane helix</keyword>
<accession>A0A1I5M4V7</accession>
<keyword evidence="1" id="KW-0812">Transmembrane</keyword>
<feature type="transmembrane region" description="Helical" evidence="1">
    <location>
        <begin position="55"/>
        <end position="75"/>
    </location>
</feature>
<evidence type="ECO:0000313" key="3">
    <source>
        <dbReference type="Proteomes" id="UP000182692"/>
    </source>
</evidence>
<dbReference type="EMBL" id="FOWR01000007">
    <property type="protein sequence ID" value="SFP04540.1"/>
    <property type="molecule type" value="Genomic_DNA"/>
</dbReference>
<dbReference type="GeneID" id="35872116"/>
<reference evidence="2 3" key="1">
    <citation type="submission" date="2016-10" db="EMBL/GenBank/DDBJ databases">
        <authorList>
            <person name="de Groot N.N."/>
        </authorList>
    </citation>
    <scope>NUCLEOTIDE SEQUENCE [LARGE SCALE GENOMIC DNA]</scope>
    <source>
        <strain evidence="2 3">DSM 15893</strain>
    </source>
</reference>
<evidence type="ECO:0000313" key="2">
    <source>
        <dbReference type="EMBL" id="SFP04540.1"/>
    </source>
</evidence>
<dbReference type="AlphaFoldDB" id="A0A1I5M4V7"/>
<protein>
    <submittedName>
        <fullName evidence="2">Uncharacterized protein</fullName>
    </submittedName>
</protein>
<dbReference type="OrthoDB" id="6659017at2"/>
<organism evidence="2 3">
    <name type="scientific">Enterovibrio norvegicus DSM 15893</name>
    <dbReference type="NCBI Taxonomy" id="1121869"/>
    <lineage>
        <taxon>Bacteria</taxon>
        <taxon>Pseudomonadati</taxon>
        <taxon>Pseudomonadota</taxon>
        <taxon>Gammaproteobacteria</taxon>
        <taxon>Vibrionales</taxon>
        <taxon>Vibrionaceae</taxon>
        <taxon>Enterovibrio</taxon>
    </lineage>
</organism>
<name>A0A1I5M4V7_9GAMM</name>
<keyword evidence="1" id="KW-0472">Membrane</keyword>
<dbReference type="RefSeq" id="WP_017012974.1">
    <property type="nucleotide sequence ID" value="NZ_FOWR01000007.1"/>
</dbReference>
<gene>
    <name evidence="2" type="ORF">SAMN03084138_01168</name>
</gene>
<dbReference type="Proteomes" id="UP000182692">
    <property type="component" value="Unassembled WGS sequence"/>
</dbReference>
<sequence>MRTSTLVGIKVGLILLLAFIALMGQTNNAPYSEWLNDAFMGVAFTFAWGLGVPEMLAYVLSVLVFAAIFGCGFVIGQKFSRKLDH</sequence>